<reference evidence="2 3" key="1">
    <citation type="submission" date="2017-09" db="EMBL/GenBank/DDBJ databases">
        <authorList>
            <person name="Ehlers B."/>
            <person name="Leendertz F.H."/>
        </authorList>
    </citation>
    <scope>NUCLEOTIDE SEQUENCE [LARGE SCALE GENOMIC DNA]</scope>
    <source>
        <strain evidence="2 3">CGMCC 1.10978</strain>
    </source>
</reference>
<name>A0A286CW53_9GAMM</name>
<protein>
    <recommendedName>
        <fullName evidence="4">DUF3857 domain-containing protein</fullName>
    </recommendedName>
</protein>
<evidence type="ECO:0000256" key="1">
    <source>
        <dbReference type="SAM" id="SignalP"/>
    </source>
</evidence>
<accession>A0A286CW53</accession>
<evidence type="ECO:0008006" key="4">
    <source>
        <dbReference type="Google" id="ProtNLM"/>
    </source>
</evidence>
<sequence length="163" mass="18553">MHLPRFAHLPLLFAALAAAPAVAQETVLQTENVRLDYAQVLNVEPVYQTLRASRTEQQCEEVPQPKPEPKKEDGVWSRMVNSVKNVFSRDDEEEETAALPEPIRLNCRVVPVEREFRRPIAYDVDYVYKGIKYRSRLAEDPGNRLRIRVSVTPYVAGQPPGSP</sequence>
<evidence type="ECO:0000313" key="2">
    <source>
        <dbReference type="EMBL" id="SOD50640.1"/>
    </source>
</evidence>
<feature type="signal peptide" evidence="1">
    <location>
        <begin position="1"/>
        <end position="23"/>
    </location>
</feature>
<dbReference type="Proteomes" id="UP000219374">
    <property type="component" value="Unassembled WGS sequence"/>
</dbReference>
<organism evidence="2 3">
    <name type="scientific">Pseudoxanthomonas wuyuanensis</name>
    <dbReference type="NCBI Taxonomy" id="1073196"/>
    <lineage>
        <taxon>Bacteria</taxon>
        <taxon>Pseudomonadati</taxon>
        <taxon>Pseudomonadota</taxon>
        <taxon>Gammaproteobacteria</taxon>
        <taxon>Lysobacterales</taxon>
        <taxon>Lysobacteraceae</taxon>
        <taxon>Pseudoxanthomonas</taxon>
    </lineage>
</organism>
<feature type="chain" id="PRO_5012515806" description="DUF3857 domain-containing protein" evidence="1">
    <location>
        <begin position="24"/>
        <end position="163"/>
    </location>
</feature>
<dbReference type="AlphaFoldDB" id="A0A286CW53"/>
<keyword evidence="3" id="KW-1185">Reference proteome</keyword>
<dbReference type="RefSeq" id="WP_097120037.1">
    <property type="nucleotide sequence ID" value="NZ_OCND01000001.1"/>
</dbReference>
<gene>
    <name evidence="2" type="ORF">SAMN06296416_101228</name>
</gene>
<keyword evidence="1" id="KW-0732">Signal</keyword>
<proteinExistence type="predicted"/>
<evidence type="ECO:0000313" key="3">
    <source>
        <dbReference type="Proteomes" id="UP000219374"/>
    </source>
</evidence>
<dbReference type="EMBL" id="OCND01000001">
    <property type="protein sequence ID" value="SOD50640.1"/>
    <property type="molecule type" value="Genomic_DNA"/>
</dbReference>
<dbReference type="OrthoDB" id="8909257at2"/>